<proteinExistence type="predicted"/>
<dbReference type="Proteomes" id="UP000504693">
    <property type="component" value="Chromosome"/>
</dbReference>
<dbReference type="RefSeq" id="WP_173215082.1">
    <property type="nucleotide sequence ID" value="NZ_CP053921.1"/>
</dbReference>
<accession>A0A7D4BB89</accession>
<dbReference type="AlphaFoldDB" id="A0A7D4BB89"/>
<gene>
    <name evidence="1" type="ORF">HQR01_11960</name>
</gene>
<reference evidence="1 2" key="1">
    <citation type="submission" date="2020-05" db="EMBL/GenBank/DDBJ databases">
        <title>Erythrobacter mangrovi sp. nov., isolated from rhizosphere soil of mangrove plant (Kandelia candel).</title>
        <authorList>
            <person name="Ye Y.H."/>
        </authorList>
    </citation>
    <scope>NUCLEOTIDE SEQUENCE [LARGE SCALE GENOMIC DNA]</scope>
    <source>
        <strain evidence="1 2">EB310</strain>
    </source>
</reference>
<name>A0A7D4BB89_9SPHN</name>
<organism evidence="1 2">
    <name type="scientific">Erythrobacter mangrovi</name>
    <dbReference type="NCBI Taxonomy" id="2739433"/>
    <lineage>
        <taxon>Bacteria</taxon>
        <taxon>Pseudomonadati</taxon>
        <taxon>Pseudomonadota</taxon>
        <taxon>Alphaproteobacteria</taxon>
        <taxon>Sphingomonadales</taxon>
        <taxon>Erythrobacteraceae</taxon>
        <taxon>Erythrobacter/Porphyrobacter group</taxon>
        <taxon>Erythrobacter</taxon>
    </lineage>
</organism>
<keyword evidence="2" id="KW-1185">Reference proteome</keyword>
<sequence length="69" mass="7651">MSRIRLSIMPRMEHDQPPLDLDALDIATALTVADINTISGQAELWDGERRIARLIRHGEAGAPFWQVGG</sequence>
<evidence type="ECO:0000313" key="1">
    <source>
        <dbReference type="EMBL" id="QKG72021.1"/>
    </source>
</evidence>
<evidence type="ECO:0000313" key="2">
    <source>
        <dbReference type="Proteomes" id="UP000504693"/>
    </source>
</evidence>
<dbReference type="KEGG" id="emv:HQR01_11960"/>
<dbReference type="EMBL" id="CP053921">
    <property type="protein sequence ID" value="QKG72021.1"/>
    <property type="molecule type" value="Genomic_DNA"/>
</dbReference>
<protein>
    <submittedName>
        <fullName evidence="1">Uncharacterized protein</fullName>
    </submittedName>
</protein>